<dbReference type="InterPro" id="IPR001647">
    <property type="entry name" value="HTH_TetR"/>
</dbReference>
<keyword evidence="2" id="KW-0805">Transcription regulation</keyword>
<dbReference type="GO" id="GO:0003700">
    <property type="term" value="F:DNA-binding transcription factor activity"/>
    <property type="evidence" value="ECO:0007669"/>
    <property type="project" value="TreeGrafter"/>
</dbReference>
<dbReference type="RefSeq" id="WP_149767422.1">
    <property type="nucleotide sequence ID" value="NZ_VDFQ02000001.1"/>
</dbReference>
<dbReference type="PANTHER" id="PTHR30055:SF234">
    <property type="entry name" value="HTH-TYPE TRANSCRIPTIONAL REGULATOR BETI"/>
    <property type="match status" value="1"/>
</dbReference>
<dbReference type="GO" id="GO:0000976">
    <property type="term" value="F:transcription cis-regulatory region binding"/>
    <property type="evidence" value="ECO:0007669"/>
    <property type="project" value="TreeGrafter"/>
</dbReference>
<name>A0A5Q6S2U4_9ACTN</name>
<evidence type="ECO:0000256" key="4">
    <source>
        <dbReference type="ARBA" id="ARBA00023163"/>
    </source>
</evidence>
<comment type="caution">
    <text evidence="8">The sequence shown here is derived from an EMBL/GenBank/DDBJ whole genome shotgun (WGS) entry which is preliminary data.</text>
</comment>
<evidence type="ECO:0000256" key="3">
    <source>
        <dbReference type="ARBA" id="ARBA00023125"/>
    </source>
</evidence>
<dbReference type="SUPFAM" id="SSF46689">
    <property type="entry name" value="Homeodomain-like"/>
    <property type="match status" value="1"/>
</dbReference>
<organism evidence="8 9">
    <name type="scientific">Mumia zhuanghuii</name>
    <dbReference type="NCBI Taxonomy" id="2585211"/>
    <lineage>
        <taxon>Bacteria</taxon>
        <taxon>Bacillati</taxon>
        <taxon>Actinomycetota</taxon>
        <taxon>Actinomycetes</taxon>
        <taxon>Propionibacteriales</taxon>
        <taxon>Nocardioidaceae</taxon>
        <taxon>Mumia</taxon>
    </lineage>
</organism>
<dbReference type="InterPro" id="IPR050109">
    <property type="entry name" value="HTH-type_TetR-like_transc_reg"/>
</dbReference>
<dbReference type="OrthoDB" id="5112469at2"/>
<proteinExistence type="predicted"/>
<dbReference type="Pfam" id="PF00440">
    <property type="entry name" value="TetR_N"/>
    <property type="match status" value="1"/>
</dbReference>
<dbReference type="Gene3D" id="1.10.357.10">
    <property type="entry name" value="Tetracycline Repressor, domain 2"/>
    <property type="match status" value="1"/>
</dbReference>
<evidence type="ECO:0000256" key="1">
    <source>
        <dbReference type="ARBA" id="ARBA00022491"/>
    </source>
</evidence>
<keyword evidence="3 5" id="KW-0238">DNA-binding</keyword>
<evidence type="ECO:0000256" key="2">
    <source>
        <dbReference type="ARBA" id="ARBA00023015"/>
    </source>
</evidence>
<protein>
    <submittedName>
        <fullName evidence="8">TetR/AcrR family transcriptional regulator</fullName>
    </submittedName>
</protein>
<evidence type="ECO:0000313" key="9">
    <source>
        <dbReference type="Proteomes" id="UP000307768"/>
    </source>
</evidence>
<gene>
    <name evidence="8" type="ORF">FE697_000940</name>
</gene>
<dbReference type="InterPro" id="IPR009057">
    <property type="entry name" value="Homeodomain-like_sf"/>
</dbReference>
<accession>A0A5Q6S2U4</accession>
<dbReference type="PANTHER" id="PTHR30055">
    <property type="entry name" value="HTH-TYPE TRANSCRIPTIONAL REGULATOR RUTR"/>
    <property type="match status" value="1"/>
</dbReference>
<keyword evidence="4" id="KW-0804">Transcription</keyword>
<dbReference type="SUPFAM" id="SSF48498">
    <property type="entry name" value="Tetracyclin repressor-like, C-terminal domain"/>
    <property type="match status" value="1"/>
</dbReference>
<sequence length="216" mass="23240">MTTPAVSGVPKRQRAPRVPADQRRAEILVAALDVFGARGYHKASLSEVAERVGITHQGILHHFGSKDQLLVEVLLYREALDVADFENHEPPRGAELMRHLVHTAGVNTGRAGLVQSYAVLSAESVTEGHPAQASFRERFAHLRALITDALREACADDPPSDADLDSAASSVIAVMDGLQVQWLLDPDRVDMPYAVGLVVDALLARLGSPVRTTGTS</sequence>
<feature type="DNA-binding region" description="H-T-H motif" evidence="5">
    <location>
        <begin position="44"/>
        <end position="63"/>
    </location>
</feature>
<evidence type="ECO:0000259" key="7">
    <source>
        <dbReference type="PROSITE" id="PS50977"/>
    </source>
</evidence>
<dbReference type="PRINTS" id="PR00455">
    <property type="entry name" value="HTHTETR"/>
</dbReference>
<evidence type="ECO:0000313" key="8">
    <source>
        <dbReference type="EMBL" id="KAA1424529.1"/>
    </source>
</evidence>
<dbReference type="InterPro" id="IPR039538">
    <property type="entry name" value="BetI_C"/>
</dbReference>
<evidence type="ECO:0000256" key="6">
    <source>
        <dbReference type="SAM" id="MobiDB-lite"/>
    </source>
</evidence>
<feature type="domain" description="HTH tetR-type" evidence="7">
    <location>
        <begin position="21"/>
        <end position="81"/>
    </location>
</feature>
<dbReference type="Pfam" id="PF13977">
    <property type="entry name" value="TetR_C_6"/>
    <property type="match status" value="1"/>
</dbReference>
<dbReference type="EMBL" id="VDFQ02000001">
    <property type="protein sequence ID" value="KAA1424529.1"/>
    <property type="molecule type" value="Genomic_DNA"/>
</dbReference>
<dbReference type="InterPro" id="IPR036271">
    <property type="entry name" value="Tet_transcr_reg_TetR-rel_C_sf"/>
</dbReference>
<keyword evidence="1" id="KW-0678">Repressor</keyword>
<evidence type="ECO:0000256" key="5">
    <source>
        <dbReference type="PROSITE-ProRule" id="PRU00335"/>
    </source>
</evidence>
<dbReference type="Proteomes" id="UP000307768">
    <property type="component" value="Unassembled WGS sequence"/>
</dbReference>
<dbReference type="PROSITE" id="PS50977">
    <property type="entry name" value="HTH_TETR_2"/>
    <property type="match status" value="1"/>
</dbReference>
<dbReference type="AlphaFoldDB" id="A0A5Q6S2U4"/>
<feature type="region of interest" description="Disordered" evidence="6">
    <location>
        <begin position="1"/>
        <end position="20"/>
    </location>
</feature>
<reference evidence="8 9" key="1">
    <citation type="submission" date="2019-09" db="EMBL/GenBank/DDBJ databases">
        <title>Mumia zhuanghuii sp. nov. isolated from the intestinal contents of plateau pika (Ochotona curzoniae) in the Qinghai-Tibet plateau of China.</title>
        <authorList>
            <person name="Tian Z."/>
        </authorList>
    </citation>
    <scope>NUCLEOTIDE SEQUENCE [LARGE SCALE GENOMIC DNA]</scope>
    <source>
        <strain evidence="9">350</strain>
    </source>
</reference>